<dbReference type="PANTHER" id="PTHR43091:SF1">
    <property type="entry name" value="BETA-KETOACYL-[ACYL-CARRIER-PROTEIN] SYNTHASE III, CHLOROPLASTIC"/>
    <property type="match status" value="1"/>
</dbReference>
<keyword evidence="13" id="KW-1185">Reference proteome</keyword>
<dbReference type="SUPFAM" id="SSF53901">
    <property type="entry name" value="Thiolase-like"/>
    <property type="match status" value="1"/>
</dbReference>
<keyword evidence="4 9" id="KW-0276">Fatty acid metabolism</keyword>
<dbReference type="Pfam" id="PF08541">
    <property type="entry name" value="ACP_syn_III_C"/>
    <property type="match status" value="1"/>
</dbReference>
<keyword evidence="5 9" id="KW-0443">Lipid metabolism</keyword>
<dbReference type="HAMAP" id="MF_01815">
    <property type="entry name" value="FabH"/>
    <property type="match status" value="1"/>
</dbReference>
<comment type="catalytic activity">
    <reaction evidence="9">
        <text>malonyl-[ACP] + acetyl-CoA + H(+) = 3-oxobutanoyl-[ACP] + CO2 + CoA</text>
        <dbReference type="Rhea" id="RHEA:12080"/>
        <dbReference type="Rhea" id="RHEA-COMP:9623"/>
        <dbReference type="Rhea" id="RHEA-COMP:9625"/>
        <dbReference type="ChEBI" id="CHEBI:15378"/>
        <dbReference type="ChEBI" id="CHEBI:16526"/>
        <dbReference type="ChEBI" id="CHEBI:57287"/>
        <dbReference type="ChEBI" id="CHEBI:57288"/>
        <dbReference type="ChEBI" id="CHEBI:78449"/>
        <dbReference type="ChEBI" id="CHEBI:78450"/>
        <dbReference type="EC" id="2.3.1.180"/>
    </reaction>
</comment>
<gene>
    <name evidence="9 12" type="primary">fabH</name>
    <name evidence="12" type="ORF">EsVE80_11030</name>
</gene>
<comment type="similarity">
    <text evidence="1 9">Belongs to the thiolase-like superfamily. FabH family.</text>
</comment>
<evidence type="ECO:0000256" key="7">
    <source>
        <dbReference type="ARBA" id="ARBA00023268"/>
    </source>
</evidence>
<evidence type="ECO:0000256" key="2">
    <source>
        <dbReference type="ARBA" id="ARBA00022516"/>
    </source>
</evidence>
<dbReference type="EC" id="2.3.1.180" evidence="9"/>
<evidence type="ECO:0000256" key="4">
    <source>
        <dbReference type="ARBA" id="ARBA00022832"/>
    </source>
</evidence>
<evidence type="ECO:0000313" key="13">
    <source>
        <dbReference type="Proteomes" id="UP000502998"/>
    </source>
</evidence>
<dbReference type="InterPro" id="IPR013747">
    <property type="entry name" value="ACP_syn_III_C"/>
</dbReference>
<proteinExistence type="inferred from homology"/>
<sequence length="326" mass="35321">MSVKMKKYGKITATASFVPSQIIKNNDLAKIMDTSDEWIKSRTGILERRMVTTEDTSDLCIGVAKKLLSKSNVTANEIDFIIVATMTPDFATPSVACMVQGAICANNALAFDLSAACSGFVYALSVAEKLIQTTAQKGLVIGGEVLSKSLDWQDRTTAVLFGDGAAGVLLEVSDVPMIKKEKLQADGTRGASLTSGYVNNSSPFADPKGQISPYLQMEGREIFDFATRDVVRAIDNLLEEDKDKIDFYLLHQANSRILDKVAKKLKVPRERFLQNMDRYGNTSGASIPLLLDEVVAAGIVRLDGTQNLVFSGFGGGLTWGVMQVTL</sequence>
<comment type="function">
    <text evidence="9">Catalyzes the condensation reaction of fatty acid synthesis by the addition to an acyl acceptor of two carbons from malonyl-ACP. Catalyzes the first condensation reaction which initiates fatty acid synthesis and may therefore play a role in governing the total rate of fatty acid production. Possesses both acetoacetyl-ACP synthase and acetyl transacylase activities. Its substrate specificity determines the biosynthesis of branched-chain and/or straight-chain of fatty acids.</text>
</comment>
<dbReference type="PANTHER" id="PTHR43091">
    <property type="entry name" value="3-OXOACYL-[ACYL-CARRIER-PROTEIN] SYNTHASE"/>
    <property type="match status" value="1"/>
</dbReference>
<keyword evidence="9" id="KW-0963">Cytoplasm</keyword>
<evidence type="ECO:0000259" key="10">
    <source>
        <dbReference type="Pfam" id="PF08541"/>
    </source>
</evidence>
<accession>A0A679IB88</accession>
<evidence type="ECO:0000256" key="3">
    <source>
        <dbReference type="ARBA" id="ARBA00022679"/>
    </source>
</evidence>
<evidence type="ECO:0000259" key="11">
    <source>
        <dbReference type="Pfam" id="PF08545"/>
    </source>
</evidence>
<evidence type="ECO:0000256" key="1">
    <source>
        <dbReference type="ARBA" id="ARBA00008642"/>
    </source>
</evidence>
<evidence type="ECO:0000256" key="6">
    <source>
        <dbReference type="ARBA" id="ARBA00023160"/>
    </source>
</evidence>
<dbReference type="KEGG" id="esg:EsVE80_11030"/>
<dbReference type="NCBIfam" id="NF006829">
    <property type="entry name" value="PRK09352.1"/>
    <property type="match status" value="1"/>
</dbReference>
<dbReference type="UniPathway" id="UPA00094"/>
<evidence type="ECO:0000256" key="5">
    <source>
        <dbReference type="ARBA" id="ARBA00023098"/>
    </source>
</evidence>
<dbReference type="InterPro" id="IPR004655">
    <property type="entry name" value="FabH"/>
</dbReference>
<evidence type="ECO:0000256" key="9">
    <source>
        <dbReference type="HAMAP-Rule" id="MF_01815"/>
    </source>
</evidence>
<feature type="active site" evidence="9">
    <location>
        <position position="251"/>
    </location>
</feature>
<dbReference type="InterPro" id="IPR016039">
    <property type="entry name" value="Thiolase-like"/>
</dbReference>
<keyword evidence="7 9" id="KW-0511">Multifunctional enzyme</keyword>
<reference evidence="12 13" key="1">
    <citation type="submission" date="2020-02" db="EMBL/GenBank/DDBJ databases">
        <title>Characterization of vanA genotype vancomycin-resistant Enterococcus saigonensis VE80.</title>
        <authorList>
            <person name="Harada T."/>
            <person name="Motooka D."/>
            <person name="Nakamura S."/>
            <person name="Yamamoto Y."/>
            <person name="Kawahara R."/>
            <person name="Kawatsu K."/>
        </authorList>
    </citation>
    <scope>NUCLEOTIDE SEQUENCE [LARGE SCALE GENOMIC DNA]</scope>
    <source>
        <strain evidence="12 13">VE80</strain>
    </source>
</reference>
<comment type="domain">
    <text evidence="9">The last Arg residue of the ACP-binding site is essential for the weak association between ACP/AcpP and FabH.</text>
</comment>
<dbReference type="AlphaFoldDB" id="A0A679IB88"/>
<dbReference type="CDD" id="cd00830">
    <property type="entry name" value="KAS_III"/>
    <property type="match status" value="1"/>
</dbReference>
<feature type="domain" description="Beta-ketoacyl-[acyl-carrier-protein] synthase III C-terminal" evidence="10">
    <location>
        <begin position="242"/>
        <end position="324"/>
    </location>
</feature>
<keyword evidence="3 9" id="KW-0808">Transferase</keyword>
<dbReference type="GO" id="GO:0005737">
    <property type="term" value="C:cytoplasm"/>
    <property type="evidence" value="ECO:0007669"/>
    <property type="project" value="UniProtKB-SubCell"/>
</dbReference>
<protein>
    <recommendedName>
        <fullName evidence="9">Beta-ketoacyl-[acyl-carrier-protein] synthase III</fullName>
        <shortName evidence="9">Beta-ketoacyl-ACP synthase III</shortName>
        <shortName evidence="9">KAS III</shortName>
        <ecNumber evidence="9">2.3.1.180</ecNumber>
    </recommendedName>
    <alternativeName>
        <fullName evidence="9">3-oxoacyl-[acyl-carrier-protein] synthase 3</fullName>
    </alternativeName>
    <alternativeName>
        <fullName evidence="9">3-oxoacyl-[acyl-carrier-protein] synthase III</fullName>
    </alternativeName>
</protein>
<feature type="domain" description="Beta-ketoacyl-[acyl-carrier-protein] synthase III N-terminal" evidence="11">
    <location>
        <begin position="111"/>
        <end position="187"/>
    </location>
</feature>
<organism evidence="12 13">
    <name type="scientific">Enterococcus saigonensis</name>
    <dbReference type="NCBI Taxonomy" id="1805431"/>
    <lineage>
        <taxon>Bacteria</taxon>
        <taxon>Bacillati</taxon>
        <taxon>Bacillota</taxon>
        <taxon>Bacilli</taxon>
        <taxon>Lactobacillales</taxon>
        <taxon>Enterococcaceae</taxon>
        <taxon>Enterococcus</taxon>
    </lineage>
</organism>
<dbReference type="EMBL" id="AP022822">
    <property type="protein sequence ID" value="BCA85580.1"/>
    <property type="molecule type" value="Genomic_DNA"/>
</dbReference>
<dbReference type="InterPro" id="IPR013751">
    <property type="entry name" value="ACP_syn_III_N"/>
</dbReference>
<keyword evidence="6 9" id="KW-0275">Fatty acid biosynthesis</keyword>
<dbReference type="GO" id="GO:0004315">
    <property type="term" value="F:3-oxoacyl-[acyl-carrier-protein] synthase activity"/>
    <property type="evidence" value="ECO:0007669"/>
    <property type="project" value="InterPro"/>
</dbReference>
<feature type="region of interest" description="ACP-binding" evidence="9">
    <location>
        <begin position="252"/>
        <end position="256"/>
    </location>
</feature>
<dbReference type="GO" id="GO:0006633">
    <property type="term" value="P:fatty acid biosynthetic process"/>
    <property type="evidence" value="ECO:0007669"/>
    <property type="project" value="UniProtKB-UniRule"/>
</dbReference>
<feature type="active site" evidence="9">
    <location>
        <position position="117"/>
    </location>
</feature>
<comment type="subcellular location">
    <subcellularLocation>
        <location evidence="9">Cytoplasm</location>
    </subcellularLocation>
</comment>
<keyword evidence="8 9" id="KW-0012">Acyltransferase</keyword>
<evidence type="ECO:0000256" key="8">
    <source>
        <dbReference type="ARBA" id="ARBA00023315"/>
    </source>
</evidence>
<keyword evidence="2 9" id="KW-0444">Lipid biosynthesis</keyword>
<evidence type="ECO:0000313" key="12">
    <source>
        <dbReference type="EMBL" id="BCA85580.1"/>
    </source>
</evidence>
<dbReference type="Pfam" id="PF08545">
    <property type="entry name" value="ACP_syn_III"/>
    <property type="match status" value="1"/>
</dbReference>
<dbReference type="GO" id="GO:0033818">
    <property type="term" value="F:beta-ketoacyl-acyl-carrier-protein synthase III activity"/>
    <property type="evidence" value="ECO:0007669"/>
    <property type="project" value="UniProtKB-UniRule"/>
</dbReference>
<dbReference type="Gene3D" id="3.40.47.10">
    <property type="match status" value="1"/>
</dbReference>
<dbReference type="Proteomes" id="UP000502998">
    <property type="component" value="Chromosome"/>
</dbReference>
<name>A0A679IB88_9ENTE</name>
<comment type="subunit">
    <text evidence="9">Homodimer.</text>
</comment>
<feature type="active site" evidence="9">
    <location>
        <position position="281"/>
    </location>
</feature>
<dbReference type="NCBIfam" id="TIGR00747">
    <property type="entry name" value="fabH"/>
    <property type="match status" value="1"/>
</dbReference>
<comment type="pathway">
    <text evidence="9">Lipid metabolism; fatty acid biosynthesis.</text>
</comment>